<dbReference type="Proteomes" id="UP000007151">
    <property type="component" value="Unassembled WGS sequence"/>
</dbReference>
<protein>
    <submittedName>
        <fullName evidence="2">Uncharacterized protein</fullName>
    </submittedName>
</protein>
<evidence type="ECO:0000313" key="3">
    <source>
        <dbReference type="Proteomes" id="UP000007151"/>
    </source>
</evidence>
<proteinExistence type="predicted"/>
<sequence length="23" mass="2599">MKNLSRQGAESTTRSARPFTMKT</sequence>
<dbReference type="AlphaFoldDB" id="A0A212F689"/>
<evidence type="ECO:0000313" key="2">
    <source>
        <dbReference type="EMBL" id="OWR49234.1"/>
    </source>
</evidence>
<dbReference type="InParanoid" id="A0A212F689"/>
<comment type="caution">
    <text evidence="2">The sequence shown here is derived from an EMBL/GenBank/DDBJ whole genome shotgun (WGS) entry which is preliminary data.</text>
</comment>
<organism evidence="2 3">
    <name type="scientific">Danaus plexippus plexippus</name>
    <dbReference type="NCBI Taxonomy" id="278856"/>
    <lineage>
        <taxon>Eukaryota</taxon>
        <taxon>Metazoa</taxon>
        <taxon>Ecdysozoa</taxon>
        <taxon>Arthropoda</taxon>
        <taxon>Hexapoda</taxon>
        <taxon>Insecta</taxon>
        <taxon>Pterygota</taxon>
        <taxon>Neoptera</taxon>
        <taxon>Endopterygota</taxon>
        <taxon>Lepidoptera</taxon>
        <taxon>Glossata</taxon>
        <taxon>Ditrysia</taxon>
        <taxon>Papilionoidea</taxon>
        <taxon>Nymphalidae</taxon>
        <taxon>Danainae</taxon>
        <taxon>Danaini</taxon>
        <taxon>Danaina</taxon>
        <taxon>Danaus</taxon>
        <taxon>Danaus</taxon>
    </lineage>
</organism>
<dbReference type="KEGG" id="dpl:KGM_209459"/>
<keyword evidence="3" id="KW-1185">Reference proteome</keyword>
<feature type="compositionally biased region" description="Polar residues" evidence="1">
    <location>
        <begin position="1"/>
        <end position="15"/>
    </location>
</feature>
<gene>
    <name evidence="2" type="ORF">KGM_209459</name>
</gene>
<feature type="region of interest" description="Disordered" evidence="1">
    <location>
        <begin position="1"/>
        <end position="23"/>
    </location>
</feature>
<reference evidence="2 3" key="1">
    <citation type="journal article" date="2011" name="Cell">
        <title>The monarch butterfly genome yields insights into long-distance migration.</title>
        <authorList>
            <person name="Zhan S."/>
            <person name="Merlin C."/>
            <person name="Boore J.L."/>
            <person name="Reppert S.M."/>
        </authorList>
    </citation>
    <scope>NUCLEOTIDE SEQUENCE [LARGE SCALE GENOMIC DNA]</scope>
    <source>
        <strain evidence="2">F-2</strain>
    </source>
</reference>
<accession>A0A212F689</accession>
<evidence type="ECO:0000256" key="1">
    <source>
        <dbReference type="SAM" id="MobiDB-lite"/>
    </source>
</evidence>
<dbReference type="EMBL" id="AGBW02010072">
    <property type="protein sequence ID" value="OWR49234.1"/>
    <property type="molecule type" value="Genomic_DNA"/>
</dbReference>
<name>A0A212F689_DANPL</name>